<feature type="domain" description="Helicase C-terminal" evidence="8">
    <location>
        <begin position="231"/>
        <end position="379"/>
    </location>
</feature>
<reference evidence="9 10" key="1">
    <citation type="submission" date="2024-01" db="EMBL/GenBank/DDBJ databases">
        <title>Sphingobacterium tenebrionis sp. nov., a novel endophyte isolated from tenebrio molitor intestines.</title>
        <authorList>
            <person name="Zhang C."/>
        </authorList>
    </citation>
    <scope>NUCLEOTIDE SEQUENCE [LARGE SCALE GENOMIC DNA]</scope>
    <source>
        <strain evidence="9 10">PU5-4</strain>
    </source>
</reference>
<name>A0ABU8I9T6_9SPHI</name>
<evidence type="ECO:0000256" key="2">
    <source>
        <dbReference type="ARBA" id="ARBA00022801"/>
    </source>
</evidence>
<dbReference type="InterPro" id="IPR027417">
    <property type="entry name" value="P-loop_NTPase"/>
</dbReference>
<evidence type="ECO:0000313" key="10">
    <source>
        <dbReference type="Proteomes" id="UP001363035"/>
    </source>
</evidence>
<evidence type="ECO:0000256" key="5">
    <source>
        <dbReference type="ARBA" id="ARBA00038437"/>
    </source>
</evidence>
<dbReference type="Gene3D" id="3.40.50.300">
    <property type="entry name" value="P-loop containing nucleotide triphosphate hydrolases"/>
    <property type="match status" value="2"/>
</dbReference>
<dbReference type="InterPro" id="IPR001650">
    <property type="entry name" value="Helicase_C-like"/>
</dbReference>
<dbReference type="EC" id="3.6.4.-" evidence="9"/>
<accession>A0ABU8I9T6</accession>
<keyword evidence="10" id="KW-1185">Reference proteome</keyword>
<dbReference type="RefSeq" id="WP_257213734.1">
    <property type="nucleotide sequence ID" value="NZ_JAYLLN010000072.1"/>
</dbReference>
<dbReference type="SMART" id="SM00487">
    <property type="entry name" value="DEXDc"/>
    <property type="match status" value="1"/>
</dbReference>
<dbReference type="InterPro" id="IPR011545">
    <property type="entry name" value="DEAD/DEAH_box_helicase_dom"/>
</dbReference>
<dbReference type="PROSITE" id="PS51192">
    <property type="entry name" value="HELICASE_ATP_BIND_1"/>
    <property type="match status" value="1"/>
</dbReference>
<dbReference type="PROSITE" id="PS51194">
    <property type="entry name" value="HELICASE_CTER"/>
    <property type="match status" value="1"/>
</dbReference>
<feature type="region of interest" description="Disordered" evidence="6">
    <location>
        <begin position="379"/>
        <end position="429"/>
    </location>
</feature>
<evidence type="ECO:0000256" key="1">
    <source>
        <dbReference type="ARBA" id="ARBA00022741"/>
    </source>
</evidence>
<dbReference type="PANTHER" id="PTHR47959:SF1">
    <property type="entry name" value="ATP-DEPENDENT RNA HELICASE DBPA"/>
    <property type="match status" value="1"/>
</dbReference>
<dbReference type="PANTHER" id="PTHR47959">
    <property type="entry name" value="ATP-DEPENDENT RNA HELICASE RHLE-RELATED"/>
    <property type="match status" value="1"/>
</dbReference>
<evidence type="ECO:0000259" key="8">
    <source>
        <dbReference type="PROSITE" id="PS51194"/>
    </source>
</evidence>
<dbReference type="InterPro" id="IPR050079">
    <property type="entry name" value="DEAD_box_RNA_helicase"/>
</dbReference>
<evidence type="ECO:0000313" key="9">
    <source>
        <dbReference type="EMBL" id="MEI5986506.1"/>
    </source>
</evidence>
<dbReference type="InterPro" id="IPR014001">
    <property type="entry name" value="Helicase_ATP-bd"/>
</dbReference>
<evidence type="ECO:0000256" key="3">
    <source>
        <dbReference type="ARBA" id="ARBA00022806"/>
    </source>
</evidence>
<dbReference type="EMBL" id="JAYLLN010000072">
    <property type="protein sequence ID" value="MEI5986506.1"/>
    <property type="molecule type" value="Genomic_DNA"/>
</dbReference>
<sequence>MSLDKLKLSKRLHANMSELGYFTAKEFQLRTLSRIIGGHSILGIAPEGAGKTTTYILGVLSRLKYTQDEAPKALILTPNEEKIAEIIEQFYAISKNKELHIMGLKPSGSMEEEIEGLVRGVDIVVATPNRARAVYLKLGLNLNRIQTFILDDAEEMVKQGMATNVRELAQSCGNVQYLCFSTVDHDKLHLMIDEFMPFPTLVEVDELSADEIDTHDLMLYQVPNFTTKINLLNNLMADEEVFEKVVVFANSRQTAQKLKERLQVKKGSAVLYQLYDEDNHRIDDIEIFKQNPDYRILLVANEDGHELNLSGIPFIFHIDIPEDKDIFVKHVLKSGSNNGQDEAIAITFSTDIELPELRKIEQALGKKIPVMDLPEDLLIYSPSNDGGKQKEEEDETRGGAFHKKKESNSKTYNYGSGVKAKMSKANKRR</sequence>
<comment type="similarity">
    <text evidence="5">Belongs to the DEAD box helicase family.</text>
</comment>
<evidence type="ECO:0000256" key="6">
    <source>
        <dbReference type="SAM" id="MobiDB-lite"/>
    </source>
</evidence>
<dbReference type="Proteomes" id="UP001363035">
    <property type="component" value="Unassembled WGS sequence"/>
</dbReference>
<keyword evidence="1" id="KW-0547">Nucleotide-binding</keyword>
<keyword evidence="3 9" id="KW-0347">Helicase</keyword>
<comment type="caution">
    <text evidence="9">The sequence shown here is derived from an EMBL/GenBank/DDBJ whole genome shotgun (WGS) entry which is preliminary data.</text>
</comment>
<feature type="domain" description="Helicase ATP-binding" evidence="7">
    <location>
        <begin position="32"/>
        <end position="202"/>
    </location>
</feature>
<evidence type="ECO:0000259" key="7">
    <source>
        <dbReference type="PROSITE" id="PS51192"/>
    </source>
</evidence>
<keyword evidence="4" id="KW-0067">ATP-binding</keyword>
<evidence type="ECO:0000256" key="4">
    <source>
        <dbReference type="ARBA" id="ARBA00022840"/>
    </source>
</evidence>
<dbReference type="Pfam" id="PF00270">
    <property type="entry name" value="DEAD"/>
    <property type="match status" value="1"/>
</dbReference>
<proteinExistence type="inferred from homology"/>
<dbReference type="GO" id="GO:0016787">
    <property type="term" value="F:hydrolase activity"/>
    <property type="evidence" value="ECO:0007669"/>
    <property type="project" value="UniProtKB-KW"/>
</dbReference>
<gene>
    <name evidence="9" type="ORF">VJ786_16490</name>
</gene>
<dbReference type="GO" id="GO:0004386">
    <property type="term" value="F:helicase activity"/>
    <property type="evidence" value="ECO:0007669"/>
    <property type="project" value="UniProtKB-KW"/>
</dbReference>
<protein>
    <submittedName>
        <fullName evidence="9">DEAD/DEAH box helicase</fullName>
        <ecNumber evidence="9">3.6.4.-</ecNumber>
    </submittedName>
</protein>
<keyword evidence="2 9" id="KW-0378">Hydrolase</keyword>
<dbReference type="SUPFAM" id="SSF52540">
    <property type="entry name" value="P-loop containing nucleoside triphosphate hydrolases"/>
    <property type="match status" value="2"/>
</dbReference>
<organism evidence="9 10">
    <name type="scientific">Sphingobacterium tenebrionis</name>
    <dbReference type="NCBI Taxonomy" id="3111775"/>
    <lineage>
        <taxon>Bacteria</taxon>
        <taxon>Pseudomonadati</taxon>
        <taxon>Bacteroidota</taxon>
        <taxon>Sphingobacteriia</taxon>
        <taxon>Sphingobacteriales</taxon>
        <taxon>Sphingobacteriaceae</taxon>
        <taxon>Sphingobacterium</taxon>
    </lineage>
</organism>